<name>A0A1V9ZLS7_ACHHY</name>
<evidence type="ECO:0000259" key="6">
    <source>
        <dbReference type="SMART" id="SM00829"/>
    </source>
</evidence>
<dbReference type="InterPro" id="IPR011032">
    <property type="entry name" value="GroES-like_sf"/>
</dbReference>
<keyword evidence="8" id="KW-1185">Reference proteome</keyword>
<dbReference type="InterPro" id="IPR047109">
    <property type="entry name" value="CAD-like"/>
</dbReference>
<reference evidence="7 8" key="1">
    <citation type="journal article" date="2014" name="Genome Biol. Evol.">
        <title>The secreted proteins of Achlya hypogyna and Thraustotheca clavata identify the ancestral oomycete secretome and reveal gene acquisitions by horizontal gene transfer.</title>
        <authorList>
            <person name="Misner I."/>
            <person name="Blouin N."/>
            <person name="Leonard G."/>
            <person name="Richards T.A."/>
            <person name="Lane C.E."/>
        </authorList>
    </citation>
    <scope>NUCLEOTIDE SEQUENCE [LARGE SCALE GENOMIC DNA]</scope>
    <source>
        <strain evidence="7 8">ATCC 48635</strain>
    </source>
</reference>
<comment type="caution">
    <text evidence="7">The sequence shown here is derived from an EMBL/GenBank/DDBJ whole genome shotgun (WGS) entry which is preliminary data.</text>
</comment>
<dbReference type="Pfam" id="PF08240">
    <property type="entry name" value="ADH_N"/>
    <property type="match status" value="2"/>
</dbReference>
<dbReference type="EMBL" id="JNBR01000077">
    <property type="protein sequence ID" value="OQR98891.1"/>
    <property type="molecule type" value="Genomic_DNA"/>
</dbReference>
<gene>
    <name evidence="7" type="ORF">ACHHYP_07626</name>
</gene>
<dbReference type="InterPro" id="IPR036291">
    <property type="entry name" value="NAD(P)-bd_dom_sf"/>
</dbReference>
<comment type="cofactor">
    <cofactor evidence="1 5">
        <name>Zn(2+)</name>
        <dbReference type="ChEBI" id="CHEBI:29105"/>
    </cofactor>
</comment>
<dbReference type="PROSITE" id="PS00059">
    <property type="entry name" value="ADH_ZINC"/>
    <property type="match status" value="2"/>
</dbReference>
<dbReference type="InterPro" id="IPR013154">
    <property type="entry name" value="ADH-like_N"/>
</dbReference>
<accession>A0A1V9ZLS7</accession>
<dbReference type="InterPro" id="IPR020843">
    <property type="entry name" value="ER"/>
</dbReference>
<dbReference type="Gene3D" id="3.90.180.10">
    <property type="entry name" value="Medium-chain alcohol dehydrogenases, catalytic domain"/>
    <property type="match status" value="2"/>
</dbReference>
<evidence type="ECO:0000256" key="1">
    <source>
        <dbReference type="ARBA" id="ARBA00001947"/>
    </source>
</evidence>
<evidence type="ECO:0000313" key="8">
    <source>
        <dbReference type="Proteomes" id="UP000243579"/>
    </source>
</evidence>
<sequence length="699" mass="74902">MASNNIYHGQAAFEPSLDVKPHSFDAKPFDEDYDVEIKVTHCGVCGSDLHTLTGGWGEITYPMVVGHEIIGHVVRIGSKVDSTKYAIGTRVGVGAQCGSCLDCKQCDRQREQLCSKSIGTYNGKTKEGYTTQGGYADYYRCHANFAVPIPDELPSEIAAPMMCAGVTTYSPLKTHGAGPGKKVGVLGVGGLGHLGIQWAVALGAEVTAVSSSNRKEKECKEVLGAHHFLNYNDAEAAAAAAQSLDILLCTSYGDDTNWGALFNLVATEGKFVLVGLPEKPISFHAFTVVPRQIAFVGSLIGSPAQIEEMLAFAVEKKVRSIVQVMPMVEAAAALQKVHNGEARFRICTSMASNNIYHGQAAFEPSLDVKPHSFDAKPFDEEYDIEIKVTHCGICGSDLHTITGGWGEITYPMVVGHEIIGHVVRIGSKVDSTKYAIGTRVGVGAQCGSCLDCKQCHRQREQLCDGCIFTYDSETTGGYITQGGYADYYRCHANFVVPIPEGLASEVAAPMMCAGVTTYAPLKQHGAGPGVKVGVLGIGGLGHLGIQWAVALGAEVTALSHNNNKEQLCKDLLGAHHFLNYKDPGAATAARQEFDILLCTSYGDDTDWGELFDLVATEGKFILVGLPEKKMAFQASKVVGRQIMFVGSLIGSPAQIEEMLAFAVEKNVRSIVQVMPMAEAATALHIVRNGQARFRIVLEN</sequence>
<dbReference type="AlphaFoldDB" id="A0A1V9ZLS7"/>
<dbReference type="PANTHER" id="PTHR42683">
    <property type="entry name" value="ALDEHYDE REDUCTASE"/>
    <property type="match status" value="1"/>
</dbReference>
<dbReference type="Pfam" id="PF00107">
    <property type="entry name" value="ADH_zinc_N"/>
    <property type="match status" value="2"/>
</dbReference>
<dbReference type="FunFam" id="3.40.50.720:FF:000022">
    <property type="entry name" value="Cinnamyl alcohol dehydrogenase"/>
    <property type="match status" value="2"/>
</dbReference>
<dbReference type="Gene3D" id="3.40.50.720">
    <property type="entry name" value="NAD(P)-binding Rossmann-like Domain"/>
    <property type="match status" value="2"/>
</dbReference>
<evidence type="ECO:0000256" key="5">
    <source>
        <dbReference type="RuleBase" id="RU361277"/>
    </source>
</evidence>
<organism evidence="7 8">
    <name type="scientific">Achlya hypogyna</name>
    <name type="common">Oomycete</name>
    <name type="synonym">Protoachlya hypogyna</name>
    <dbReference type="NCBI Taxonomy" id="1202772"/>
    <lineage>
        <taxon>Eukaryota</taxon>
        <taxon>Sar</taxon>
        <taxon>Stramenopiles</taxon>
        <taxon>Oomycota</taxon>
        <taxon>Saprolegniomycetes</taxon>
        <taxon>Saprolegniales</taxon>
        <taxon>Achlyaceae</taxon>
        <taxon>Achlya</taxon>
    </lineage>
</organism>
<dbReference type="SMART" id="SM00829">
    <property type="entry name" value="PKS_ER"/>
    <property type="match status" value="1"/>
</dbReference>
<keyword evidence="3 5" id="KW-0862">Zinc</keyword>
<dbReference type="InterPro" id="IPR013149">
    <property type="entry name" value="ADH-like_C"/>
</dbReference>
<evidence type="ECO:0000256" key="4">
    <source>
        <dbReference type="ARBA" id="ARBA00023002"/>
    </source>
</evidence>
<dbReference type="GO" id="GO:0016616">
    <property type="term" value="F:oxidoreductase activity, acting on the CH-OH group of donors, NAD or NADP as acceptor"/>
    <property type="evidence" value="ECO:0007669"/>
    <property type="project" value="InterPro"/>
</dbReference>
<protein>
    <recommendedName>
        <fullName evidence="6">Enoyl reductase (ER) domain-containing protein</fullName>
    </recommendedName>
</protein>
<dbReference type="InterPro" id="IPR002328">
    <property type="entry name" value="ADH_Zn_CS"/>
</dbReference>
<evidence type="ECO:0000256" key="2">
    <source>
        <dbReference type="ARBA" id="ARBA00022723"/>
    </source>
</evidence>
<keyword evidence="4" id="KW-0560">Oxidoreductase</keyword>
<comment type="similarity">
    <text evidence="5">Belongs to the zinc-containing alcohol dehydrogenase family.</text>
</comment>
<proteinExistence type="inferred from homology"/>
<dbReference type="GO" id="GO:0008270">
    <property type="term" value="F:zinc ion binding"/>
    <property type="evidence" value="ECO:0007669"/>
    <property type="project" value="InterPro"/>
</dbReference>
<dbReference type="OrthoDB" id="1879366at2759"/>
<dbReference type="Proteomes" id="UP000243579">
    <property type="component" value="Unassembled WGS sequence"/>
</dbReference>
<dbReference type="SUPFAM" id="SSF50129">
    <property type="entry name" value="GroES-like"/>
    <property type="match status" value="2"/>
</dbReference>
<evidence type="ECO:0000256" key="3">
    <source>
        <dbReference type="ARBA" id="ARBA00022833"/>
    </source>
</evidence>
<keyword evidence="2 5" id="KW-0479">Metal-binding</keyword>
<feature type="domain" description="Enoyl reductase (ER)" evidence="6">
    <location>
        <begin position="361"/>
        <end position="697"/>
    </location>
</feature>
<dbReference type="SUPFAM" id="SSF51735">
    <property type="entry name" value="NAD(P)-binding Rossmann-fold domains"/>
    <property type="match status" value="2"/>
</dbReference>
<evidence type="ECO:0000313" key="7">
    <source>
        <dbReference type="EMBL" id="OQR98891.1"/>
    </source>
</evidence>
<dbReference type="STRING" id="1202772.A0A1V9ZLS7"/>
<dbReference type="CDD" id="cd05283">
    <property type="entry name" value="CAD1"/>
    <property type="match status" value="2"/>
</dbReference>